<evidence type="ECO:0000313" key="3">
    <source>
        <dbReference type="EMBL" id="ALS38099.1"/>
    </source>
</evidence>
<protein>
    <submittedName>
        <fullName evidence="3">Molecular chaperone</fullName>
    </submittedName>
</protein>
<dbReference type="EMBL" id="CP013655">
    <property type="protein sequence ID" value="ALS38099.1"/>
    <property type="molecule type" value="Genomic_DNA"/>
</dbReference>
<dbReference type="GO" id="GO:0006799">
    <property type="term" value="P:polyphosphate biosynthetic process"/>
    <property type="evidence" value="ECO:0007669"/>
    <property type="project" value="UniProtKB-ARBA"/>
</dbReference>
<evidence type="ECO:0000313" key="4">
    <source>
        <dbReference type="Proteomes" id="UP000067523"/>
    </source>
</evidence>
<name>A0A0U2MYR1_9ENTE</name>
<dbReference type="InterPro" id="IPR018966">
    <property type="entry name" value="VTC_domain"/>
</dbReference>
<gene>
    <name evidence="3" type="ORF">ATZ35_13375</name>
</gene>
<dbReference type="AlphaFoldDB" id="A0A0U2MYR1"/>
<dbReference type="Proteomes" id="UP000067523">
    <property type="component" value="Chromosome"/>
</dbReference>
<keyword evidence="1" id="KW-0175">Coiled coil</keyword>
<feature type="coiled-coil region" evidence="1">
    <location>
        <begin position="8"/>
        <end position="35"/>
    </location>
</feature>
<proteinExistence type="predicted"/>
<dbReference type="Pfam" id="PF09359">
    <property type="entry name" value="VTC"/>
    <property type="match status" value="1"/>
</dbReference>
<evidence type="ECO:0000256" key="1">
    <source>
        <dbReference type="SAM" id="Coils"/>
    </source>
</evidence>
<dbReference type="KEGG" id="erx:ATZ35_13375"/>
<dbReference type="RefSeq" id="WP_208927694.1">
    <property type="nucleotide sequence ID" value="NZ_CP013655.1"/>
</dbReference>
<dbReference type="InterPro" id="IPR042267">
    <property type="entry name" value="VTC_sf"/>
</dbReference>
<evidence type="ECO:0000259" key="2">
    <source>
        <dbReference type="Pfam" id="PF09359"/>
    </source>
</evidence>
<accession>A0A0U2MYR1</accession>
<sequence>MVKLKNSFQRKEKKYALTKQQYQKLREQLDTFMQEDAYGLHTIISVYFDTEDYELIRHSVTKPVYKEKFRIRSYGVPKAESDVFLEIKKKVSGVVYKRRVALTYSAAKRYIQHPHAFELAERKDQQIKQEIDWLLARKRLEPKVMIAYDRRALFACENEEFRVTFDFDIRYRKENLSHKLDDKGERVAPEIDVLMEVKALGAYPLWFSEILTELELYPMSFSKYAQTYQRYLYTSNPLSSKQREEFSHVI</sequence>
<dbReference type="STRING" id="118060.ATZ35_13375"/>
<dbReference type="CDD" id="cd07750">
    <property type="entry name" value="PolyPPase_VTC_like"/>
    <property type="match status" value="1"/>
</dbReference>
<keyword evidence="4" id="KW-1185">Reference proteome</keyword>
<dbReference type="Gene3D" id="3.20.100.30">
    <property type="entry name" value="VTC, catalytic tunnel domain"/>
    <property type="match status" value="1"/>
</dbReference>
<feature type="domain" description="VTC" evidence="2">
    <location>
        <begin position="9"/>
        <end position="229"/>
    </location>
</feature>
<organism evidence="3 4">
    <name type="scientific">Enterococcus rotai</name>
    <dbReference type="NCBI Taxonomy" id="118060"/>
    <lineage>
        <taxon>Bacteria</taxon>
        <taxon>Bacillati</taxon>
        <taxon>Bacillota</taxon>
        <taxon>Bacilli</taxon>
        <taxon>Lactobacillales</taxon>
        <taxon>Enterococcaceae</taxon>
        <taxon>Enterococcus</taxon>
    </lineage>
</organism>
<reference evidence="4" key="1">
    <citation type="submission" date="2015-12" db="EMBL/GenBank/DDBJ databases">
        <authorList>
            <person name="Lauer A."/>
            <person name="Humrighouse B."/>
            <person name="Loparev V."/>
            <person name="Shewmaker P.L."/>
            <person name="Whitney A.M."/>
            <person name="McLaughlin R.W."/>
        </authorList>
    </citation>
    <scope>NUCLEOTIDE SEQUENCE [LARGE SCALE GENOMIC DNA]</scope>
    <source>
        <strain evidence="4">LMG 26678</strain>
    </source>
</reference>